<proteinExistence type="predicted"/>
<comment type="caution">
    <text evidence="1">The sequence shown here is derived from an EMBL/GenBank/DDBJ whole genome shotgun (WGS) entry which is preliminary data.</text>
</comment>
<evidence type="ECO:0000313" key="1">
    <source>
        <dbReference type="EMBL" id="OXG09018.1"/>
    </source>
</evidence>
<sequence length="169" mass="19615">MDILKFTSICFFVFILTSCHENKYKKSDKSFQGIYLREWNSLICPKKIVFEKYIKNSNFKKMIESDSNFDIKGCERTESKFNQRILKPNVSYTGQINYDIKLIIDDSLVYKITDIKDGIDTVLGHSGPRKWIIMNNIKSLVINGHKLDNKKAALNIDIPTKLGKVIKKK</sequence>
<accession>A0A227PIA9</accession>
<organism evidence="1 2">
    <name type="scientific">Flavobacterium araucananum</name>
    <dbReference type="NCBI Taxonomy" id="946678"/>
    <lineage>
        <taxon>Bacteria</taxon>
        <taxon>Pseudomonadati</taxon>
        <taxon>Bacteroidota</taxon>
        <taxon>Flavobacteriia</taxon>
        <taxon>Flavobacteriales</taxon>
        <taxon>Flavobacteriaceae</taxon>
        <taxon>Flavobacterium</taxon>
    </lineage>
</organism>
<dbReference type="PROSITE" id="PS51257">
    <property type="entry name" value="PROKAR_LIPOPROTEIN"/>
    <property type="match status" value="1"/>
</dbReference>
<dbReference type="EMBL" id="MUGS01000004">
    <property type="protein sequence ID" value="OXG09018.1"/>
    <property type="molecule type" value="Genomic_DNA"/>
</dbReference>
<protein>
    <recommendedName>
        <fullName evidence="3">Lipoprotein</fullName>
    </recommendedName>
</protein>
<dbReference type="OrthoDB" id="1341726at2"/>
<evidence type="ECO:0000313" key="2">
    <source>
        <dbReference type="Proteomes" id="UP000214684"/>
    </source>
</evidence>
<name>A0A227PIA9_9FLAO</name>
<gene>
    <name evidence="1" type="ORF">B0A64_03220</name>
</gene>
<dbReference type="RefSeq" id="WP_089478105.1">
    <property type="nucleotide sequence ID" value="NZ_MUGS01000004.1"/>
</dbReference>
<keyword evidence="2" id="KW-1185">Reference proteome</keyword>
<reference evidence="1 2" key="1">
    <citation type="submission" date="2016-11" db="EMBL/GenBank/DDBJ databases">
        <title>Whole genomes of Flavobacteriaceae.</title>
        <authorList>
            <person name="Stine C."/>
            <person name="Li C."/>
            <person name="Tadesse D."/>
        </authorList>
    </citation>
    <scope>NUCLEOTIDE SEQUENCE [LARGE SCALE GENOMIC DNA]</scope>
    <source>
        <strain evidence="1 2">DSM 24704</strain>
    </source>
</reference>
<dbReference type="AlphaFoldDB" id="A0A227PIA9"/>
<dbReference type="Proteomes" id="UP000214684">
    <property type="component" value="Unassembled WGS sequence"/>
</dbReference>
<evidence type="ECO:0008006" key="3">
    <source>
        <dbReference type="Google" id="ProtNLM"/>
    </source>
</evidence>